<keyword evidence="4" id="KW-1185">Reference proteome</keyword>
<dbReference type="Proteomes" id="UP001139104">
    <property type="component" value="Unassembled WGS sequence"/>
</dbReference>
<dbReference type="PANTHER" id="PTHR33531">
    <property type="entry name" value="RUBRERYTHRIN SUBFAMILY"/>
    <property type="match status" value="1"/>
</dbReference>
<accession>A0ABS9Z2W0</accession>
<keyword evidence="1" id="KW-0175">Coiled coil</keyword>
<evidence type="ECO:0000256" key="1">
    <source>
        <dbReference type="SAM" id="Coils"/>
    </source>
</evidence>
<dbReference type="Gene3D" id="1.20.1260.10">
    <property type="match status" value="1"/>
</dbReference>
<organism evidence="3 4">
    <name type="scientific">Candidatus Rhodoblastus alkanivorans</name>
    <dbReference type="NCBI Taxonomy" id="2954117"/>
    <lineage>
        <taxon>Bacteria</taxon>
        <taxon>Pseudomonadati</taxon>
        <taxon>Pseudomonadota</taxon>
        <taxon>Alphaproteobacteria</taxon>
        <taxon>Hyphomicrobiales</taxon>
        <taxon>Rhodoblastaceae</taxon>
        <taxon>Rhodoblastus</taxon>
    </lineage>
</organism>
<dbReference type="InterPro" id="IPR003251">
    <property type="entry name" value="Rr_diiron-bd_dom"/>
</dbReference>
<evidence type="ECO:0000313" key="4">
    <source>
        <dbReference type="Proteomes" id="UP001139104"/>
    </source>
</evidence>
<gene>
    <name evidence="3" type="ORF">K2U94_03210</name>
</gene>
<name>A0ABS9Z2W0_9HYPH</name>
<comment type="caution">
    <text evidence="3">The sequence shown here is derived from an EMBL/GenBank/DDBJ whole genome shotgun (WGS) entry which is preliminary data.</text>
</comment>
<sequence>MGDTGQVNVRVGSTDDLLSLAEALEQEAAARYRSLAARMARQGDAELAAQFESLAKMEDRHAEQIGERGLRMSGRAPKFARAKWETPPGYDEDEARGAELSAYHALAFAVRNEERAFAFYSYVAAEAENAEIRALAEEMASEELQHAALLRQFRRRAFRQQRPATIETPQDIGELRALARRWDAEAAAAHAALADALDAIGETSDARIFRRLAEDEKLSAEGAAAARTRTLRGAADGLRALEESFDRYASIAERAKDEKVVAEAQKLAGRIVARLALAGGARRNTLLIGEKGP</sequence>
<evidence type="ECO:0000259" key="2">
    <source>
        <dbReference type="Pfam" id="PF02915"/>
    </source>
</evidence>
<evidence type="ECO:0000313" key="3">
    <source>
        <dbReference type="EMBL" id="MCI4681780.1"/>
    </source>
</evidence>
<reference evidence="3" key="1">
    <citation type="journal article" date="2022" name="ISME J.">
        <title>Identification of active gaseous-alkane degraders at natural gas seeps.</title>
        <authorList>
            <person name="Farhan Ul Haque M."/>
            <person name="Hernandez M."/>
            <person name="Crombie A.T."/>
            <person name="Murrell J.C."/>
        </authorList>
    </citation>
    <scope>NUCLEOTIDE SEQUENCE</scope>
    <source>
        <strain evidence="3">PC2</strain>
    </source>
</reference>
<dbReference type="SUPFAM" id="SSF47240">
    <property type="entry name" value="Ferritin-like"/>
    <property type="match status" value="1"/>
</dbReference>
<dbReference type="CDD" id="cd01045">
    <property type="entry name" value="Ferritin_like_AB"/>
    <property type="match status" value="1"/>
</dbReference>
<proteinExistence type="predicted"/>
<dbReference type="EMBL" id="JAIVFP010000001">
    <property type="protein sequence ID" value="MCI4681780.1"/>
    <property type="molecule type" value="Genomic_DNA"/>
</dbReference>
<protein>
    <submittedName>
        <fullName evidence="3">Ferritin family protein</fullName>
    </submittedName>
</protein>
<feature type="domain" description="Rubrerythrin diiron-binding" evidence="2">
    <location>
        <begin position="16"/>
        <end position="65"/>
    </location>
</feature>
<feature type="coiled-coil region" evidence="1">
    <location>
        <begin position="122"/>
        <end position="152"/>
    </location>
</feature>
<dbReference type="InterPro" id="IPR009078">
    <property type="entry name" value="Ferritin-like_SF"/>
</dbReference>
<dbReference type="PANTHER" id="PTHR33531:SF10">
    <property type="entry name" value="BLR7895 PROTEIN"/>
    <property type="match status" value="1"/>
</dbReference>
<dbReference type="InterPro" id="IPR012347">
    <property type="entry name" value="Ferritin-like"/>
</dbReference>
<feature type="domain" description="Rubrerythrin diiron-binding" evidence="2">
    <location>
        <begin position="106"/>
        <end position="217"/>
    </location>
</feature>
<dbReference type="RefSeq" id="WP_243065825.1">
    <property type="nucleotide sequence ID" value="NZ_JAIVFK010000003.1"/>
</dbReference>
<dbReference type="Pfam" id="PF02915">
    <property type="entry name" value="Rubrerythrin"/>
    <property type="match status" value="2"/>
</dbReference>